<dbReference type="InterPro" id="IPR000914">
    <property type="entry name" value="SBP_5_dom"/>
</dbReference>
<dbReference type="AlphaFoldDB" id="A0A1W1CKR3"/>
<evidence type="ECO:0000256" key="2">
    <source>
        <dbReference type="ARBA" id="ARBA00005695"/>
    </source>
</evidence>
<gene>
    <name evidence="7" type="ORF">MNB_SV-12-1940</name>
</gene>
<dbReference type="CDD" id="cd08505">
    <property type="entry name" value="PBP2_NikA_DppA_OppA_like_18"/>
    <property type="match status" value="1"/>
</dbReference>
<evidence type="ECO:0000256" key="5">
    <source>
        <dbReference type="SAM" id="Phobius"/>
    </source>
</evidence>
<keyword evidence="4" id="KW-0732">Signal</keyword>
<dbReference type="GO" id="GO:0015833">
    <property type="term" value="P:peptide transport"/>
    <property type="evidence" value="ECO:0007669"/>
    <property type="project" value="TreeGrafter"/>
</dbReference>
<keyword evidence="5" id="KW-0812">Transmembrane</keyword>
<feature type="transmembrane region" description="Helical" evidence="5">
    <location>
        <begin position="689"/>
        <end position="708"/>
    </location>
</feature>
<protein>
    <submittedName>
        <fullName evidence="7">Dipeptide-binding ABC transporter, periplasmic substrate-binding component (TC 3.A.1.5.2)</fullName>
    </submittedName>
</protein>
<reference evidence="7" key="1">
    <citation type="submission" date="2016-10" db="EMBL/GenBank/DDBJ databases">
        <authorList>
            <person name="de Groot N.N."/>
        </authorList>
    </citation>
    <scope>NUCLEOTIDE SEQUENCE</scope>
</reference>
<evidence type="ECO:0000256" key="3">
    <source>
        <dbReference type="ARBA" id="ARBA00022448"/>
    </source>
</evidence>
<dbReference type="InterPro" id="IPR030678">
    <property type="entry name" value="Peptide/Ni-bd"/>
</dbReference>
<dbReference type="GO" id="GO:0042597">
    <property type="term" value="C:periplasmic space"/>
    <property type="evidence" value="ECO:0007669"/>
    <property type="project" value="UniProtKB-ARBA"/>
</dbReference>
<dbReference type="PIRSF" id="PIRSF002741">
    <property type="entry name" value="MppA"/>
    <property type="match status" value="1"/>
</dbReference>
<evidence type="ECO:0000256" key="4">
    <source>
        <dbReference type="ARBA" id="ARBA00022729"/>
    </source>
</evidence>
<dbReference type="Gene3D" id="3.40.190.10">
    <property type="entry name" value="Periplasmic binding protein-like II"/>
    <property type="match status" value="1"/>
</dbReference>
<accession>A0A1W1CKR3</accession>
<evidence type="ECO:0000313" key="7">
    <source>
        <dbReference type="EMBL" id="SFV66315.1"/>
    </source>
</evidence>
<dbReference type="PANTHER" id="PTHR30290">
    <property type="entry name" value="PERIPLASMIC BINDING COMPONENT OF ABC TRANSPORTER"/>
    <property type="match status" value="1"/>
</dbReference>
<proteinExistence type="inferred from homology"/>
<dbReference type="GO" id="GO:0043190">
    <property type="term" value="C:ATP-binding cassette (ABC) transporter complex"/>
    <property type="evidence" value="ECO:0007669"/>
    <property type="project" value="InterPro"/>
</dbReference>
<sequence>MKIYLFKTLLISLIINNAYANIWNSPHNNKKVKENILFSSFSLPPKKLDPVISYSSNEWAIIGNIYEPPLQYNYLKRPYTLEPLTLKKMPTVTYLDSNDNKVDESSDRVAFSEYRLELREDILYQNHPSFVKDKNGKLLYGALSKQELDNIDSIDDFKKLGTRALKAEDYAYAIKRMAVRQNNSPILDNMQDYIVGLKEFSKKITKIAKEKKGEIFDLRPYNISGVTVINDHVLTIKIKGRYPQFQYWLTMYFFAPIPWEADLFYQQKGLIEKNLTLNWFPVGTGAYYLAENNPNKQMRLVANPNYHNEYYPTLNQEEIEKSNTPKELLADAGKKLPLIKEVIYSLEKESIPLWNKFLQGYYDASGISSEAFDQAVQISTTGNMGLSDEMREKGIVLRGSVEPSVFYLAFNMVDPVVGGYSESAKKLRQAISIAQNEEEYISIFQNERGIPAQSLIPPGIFGYLEGEAGTNKIVYDWKDGKRVRKSLDIAKKLLAEAGYPNGISTKTGKPLKLYYDTRATGPDDRARMDWRRKQFDKLGIQLIIRSTDYNRFQDKVRKGKAQLFSWGWNADYPDPENFLFLLYGANASINTNGAGINSSNYQNPKFDKLFEEIKTMKNSPERLKKIKEMLEIAREDAPWVWGIHPKSLALYHSWFKNILPNAMANNTLKYKRIDGKLRAKKQEEWNQPVVLPLVLFLLFPVLMIYPLYRAYQGRQKAIIKGEK</sequence>
<dbReference type="Pfam" id="PF00496">
    <property type="entry name" value="SBP_bac_5"/>
    <property type="match status" value="1"/>
</dbReference>
<name>A0A1W1CKR3_9ZZZZ</name>
<dbReference type="Gene3D" id="3.90.76.10">
    <property type="entry name" value="Dipeptide-binding Protein, Domain 1"/>
    <property type="match status" value="1"/>
</dbReference>
<organism evidence="7">
    <name type="scientific">hydrothermal vent metagenome</name>
    <dbReference type="NCBI Taxonomy" id="652676"/>
    <lineage>
        <taxon>unclassified sequences</taxon>
        <taxon>metagenomes</taxon>
        <taxon>ecological metagenomes</taxon>
    </lineage>
</organism>
<keyword evidence="3" id="KW-0813">Transport</keyword>
<dbReference type="InterPro" id="IPR039424">
    <property type="entry name" value="SBP_5"/>
</dbReference>
<evidence type="ECO:0000259" key="6">
    <source>
        <dbReference type="Pfam" id="PF00496"/>
    </source>
</evidence>
<dbReference type="GO" id="GO:0030313">
    <property type="term" value="C:cell envelope"/>
    <property type="evidence" value="ECO:0007669"/>
    <property type="project" value="UniProtKB-SubCell"/>
</dbReference>
<dbReference type="PANTHER" id="PTHR30290:SF10">
    <property type="entry name" value="PERIPLASMIC OLIGOPEPTIDE-BINDING PROTEIN-RELATED"/>
    <property type="match status" value="1"/>
</dbReference>
<dbReference type="EMBL" id="FPHE01000151">
    <property type="protein sequence ID" value="SFV66315.1"/>
    <property type="molecule type" value="Genomic_DNA"/>
</dbReference>
<dbReference type="Gene3D" id="3.10.105.10">
    <property type="entry name" value="Dipeptide-binding Protein, Domain 3"/>
    <property type="match status" value="1"/>
</dbReference>
<feature type="domain" description="Solute-binding protein family 5" evidence="6">
    <location>
        <begin position="164"/>
        <end position="587"/>
    </location>
</feature>
<comment type="subcellular location">
    <subcellularLocation>
        <location evidence="1">Cell envelope</location>
    </subcellularLocation>
</comment>
<keyword evidence="5" id="KW-1133">Transmembrane helix</keyword>
<keyword evidence="5" id="KW-0472">Membrane</keyword>
<dbReference type="SUPFAM" id="SSF53850">
    <property type="entry name" value="Periplasmic binding protein-like II"/>
    <property type="match status" value="1"/>
</dbReference>
<dbReference type="GO" id="GO:1904680">
    <property type="term" value="F:peptide transmembrane transporter activity"/>
    <property type="evidence" value="ECO:0007669"/>
    <property type="project" value="TreeGrafter"/>
</dbReference>
<comment type="similarity">
    <text evidence="2">Belongs to the bacterial solute-binding protein 5 family.</text>
</comment>
<evidence type="ECO:0000256" key="1">
    <source>
        <dbReference type="ARBA" id="ARBA00004196"/>
    </source>
</evidence>